<evidence type="ECO:0000313" key="3">
    <source>
        <dbReference type="Proteomes" id="UP001501436"/>
    </source>
</evidence>
<organism evidence="2 3">
    <name type="scientific">Mucilaginibacter defluvii</name>
    <dbReference type="NCBI Taxonomy" id="1196019"/>
    <lineage>
        <taxon>Bacteria</taxon>
        <taxon>Pseudomonadati</taxon>
        <taxon>Bacteroidota</taxon>
        <taxon>Sphingobacteriia</taxon>
        <taxon>Sphingobacteriales</taxon>
        <taxon>Sphingobacteriaceae</taxon>
        <taxon>Mucilaginibacter</taxon>
    </lineage>
</organism>
<keyword evidence="3" id="KW-1185">Reference proteome</keyword>
<protein>
    <recommendedName>
        <fullName evidence="1">DUF4397 domain-containing protein</fullName>
    </recommendedName>
</protein>
<gene>
    <name evidence="2" type="ORF">GCM10023313_04880</name>
</gene>
<dbReference type="PROSITE" id="PS51257">
    <property type="entry name" value="PROKAR_LIPOPROTEIN"/>
    <property type="match status" value="1"/>
</dbReference>
<accession>A0ABP9FRE3</accession>
<comment type="caution">
    <text evidence="2">The sequence shown here is derived from an EMBL/GenBank/DDBJ whole genome shotgun (WGS) entry which is preliminary data.</text>
</comment>
<proteinExistence type="predicted"/>
<dbReference type="InterPro" id="IPR025510">
    <property type="entry name" value="DUF4397"/>
</dbReference>
<feature type="domain" description="DUF4397" evidence="1">
    <location>
        <begin position="44"/>
        <end position="155"/>
    </location>
</feature>
<evidence type="ECO:0000313" key="2">
    <source>
        <dbReference type="EMBL" id="GAA4905277.1"/>
    </source>
</evidence>
<name>A0ABP9FRE3_9SPHI</name>
<evidence type="ECO:0000259" key="1">
    <source>
        <dbReference type="Pfam" id="PF14344"/>
    </source>
</evidence>
<dbReference type="Proteomes" id="UP001501436">
    <property type="component" value="Unassembled WGS sequence"/>
</dbReference>
<dbReference type="EMBL" id="BAABJI010000001">
    <property type="protein sequence ID" value="GAA4905277.1"/>
    <property type="molecule type" value="Genomic_DNA"/>
</dbReference>
<dbReference type="RefSeq" id="WP_345329307.1">
    <property type="nucleotide sequence ID" value="NZ_BAABJI010000001.1"/>
</dbReference>
<sequence length="246" mass="26998">MNNNKSNFLSTLTLLIAGIMLFSAISSCSKNGNINPSEAKIEYQVINLSYDALPVYLYVNLLRQNGNNTYRYPTPSGYFGLNTIDTPFQIRSASTGNVVNLLKIDSTNLKRETKYSLFITGSRAQNTLGYLFTVDTSTTPRVGRGKIRFVNAAPEVTGASQGLILTANETVAFPQQKFNSVSQFIELPAGIYDFKIKPFGAADRTLEEIENTTIQDGRLYTIYAYGRAFVAASDSTAFGAGILTNR</sequence>
<reference evidence="3" key="1">
    <citation type="journal article" date="2019" name="Int. J. Syst. Evol. Microbiol.">
        <title>The Global Catalogue of Microorganisms (GCM) 10K type strain sequencing project: providing services to taxonomists for standard genome sequencing and annotation.</title>
        <authorList>
            <consortium name="The Broad Institute Genomics Platform"/>
            <consortium name="The Broad Institute Genome Sequencing Center for Infectious Disease"/>
            <person name="Wu L."/>
            <person name="Ma J."/>
        </authorList>
    </citation>
    <scope>NUCLEOTIDE SEQUENCE [LARGE SCALE GENOMIC DNA]</scope>
    <source>
        <strain evidence="3">JCM 18283</strain>
    </source>
</reference>
<dbReference type="Pfam" id="PF14344">
    <property type="entry name" value="DUF4397"/>
    <property type="match status" value="1"/>
</dbReference>